<keyword evidence="3" id="KW-1185">Reference proteome</keyword>
<dbReference type="Pfam" id="PF11454">
    <property type="entry name" value="DUF3016"/>
    <property type="match status" value="1"/>
</dbReference>
<dbReference type="AlphaFoldDB" id="A0A919EP74"/>
<protein>
    <recommendedName>
        <fullName evidence="4">DUF3016 domain-containing protein</fullName>
    </recommendedName>
</protein>
<dbReference type="RefSeq" id="WP_189773859.1">
    <property type="nucleotide sequence ID" value="NZ_BNCK01000010.1"/>
</dbReference>
<reference evidence="2" key="2">
    <citation type="submission" date="2020-09" db="EMBL/GenBank/DDBJ databases">
        <authorList>
            <person name="Sun Q."/>
            <person name="Kim S."/>
        </authorList>
    </citation>
    <scope>NUCLEOTIDE SEQUENCE</scope>
    <source>
        <strain evidence="2">KCTC 42731</strain>
    </source>
</reference>
<organism evidence="2 3">
    <name type="scientific">Thalassotalea marina</name>
    <dbReference type="NCBI Taxonomy" id="1673741"/>
    <lineage>
        <taxon>Bacteria</taxon>
        <taxon>Pseudomonadati</taxon>
        <taxon>Pseudomonadota</taxon>
        <taxon>Gammaproteobacteria</taxon>
        <taxon>Alteromonadales</taxon>
        <taxon>Colwelliaceae</taxon>
        <taxon>Thalassotalea</taxon>
    </lineage>
</organism>
<evidence type="ECO:0000313" key="3">
    <source>
        <dbReference type="Proteomes" id="UP000623842"/>
    </source>
</evidence>
<feature type="chain" id="PRO_5036996379" description="DUF3016 domain-containing protein" evidence="1">
    <location>
        <begin position="24"/>
        <end position="161"/>
    </location>
</feature>
<evidence type="ECO:0000313" key="2">
    <source>
        <dbReference type="EMBL" id="GHG04469.1"/>
    </source>
</evidence>
<feature type="signal peptide" evidence="1">
    <location>
        <begin position="1"/>
        <end position="23"/>
    </location>
</feature>
<comment type="caution">
    <text evidence="2">The sequence shown here is derived from an EMBL/GenBank/DDBJ whole genome shotgun (WGS) entry which is preliminary data.</text>
</comment>
<name>A0A919EP74_9GAMM</name>
<dbReference type="EMBL" id="BNCK01000010">
    <property type="protein sequence ID" value="GHG04469.1"/>
    <property type="molecule type" value="Genomic_DNA"/>
</dbReference>
<evidence type="ECO:0000256" key="1">
    <source>
        <dbReference type="SAM" id="SignalP"/>
    </source>
</evidence>
<dbReference type="Proteomes" id="UP000623842">
    <property type="component" value="Unassembled WGS sequence"/>
</dbReference>
<keyword evidence="1" id="KW-0732">Signal</keyword>
<accession>A0A919EP74</accession>
<reference evidence="2" key="1">
    <citation type="journal article" date="2014" name="Int. J. Syst. Evol. Microbiol.">
        <title>Complete genome sequence of Corynebacterium casei LMG S-19264T (=DSM 44701T), isolated from a smear-ripened cheese.</title>
        <authorList>
            <consortium name="US DOE Joint Genome Institute (JGI-PGF)"/>
            <person name="Walter F."/>
            <person name="Albersmeier A."/>
            <person name="Kalinowski J."/>
            <person name="Ruckert C."/>
        </authorList>
    </citation>
    <scope>NUCLEOTIDE SEQUENCE</scope>
    <source>
        <strain evidence="2">KCTC 42731</strain>
    </source>
</reference>
<proteinExistence type="predicted"/>
<evidence type="ECO:0008006" key="4">
    <source>
        <dbReference type="Google" id="ProtNLM"/>
    </source>
</evidence>
<sequence length="161" mass="18655">MKKLHFVVITYLSSMLLAPSVLAGTSEVTWTNPEKYRDIDPGDSHREKFKRQIFSNFEKHFAKLAKALPEGQVLKINVTDVDLAGDAKFNMERIRIVRDIYFPRLEFSYEVVDASGNTLHSGEENLKDMSFMMRGGAKYGNDLLSYEKRMLDDWFRDTFKS</sequence>
<dbReference type="InterPro" id="IPR021557">
    <property type="entry name" value="DUF3016"/>
</dbReference>
<gene>
    <name evidence="2" type="ORF">GCM10017161_37530</name>
</gene>